<feature type="compositionally biased region" description="Basic and acidic residues" evidence="5">
    <location>
        <begin position="701"/>
        <end position="715"/>
    </location>
</feature>
<keyword evidence="3" id="KW-0862">Zinc</keyword>
<evidence type="ECO:0000313" key="7">
    <source>
        <dbReference type="EMBL" id="CAL1394456.1"/>
    </source>
</evidence>
<dbReference type="GO" id="GO:0008270">
    <property type="term" value="F:zinc ion binding"/>
    <property type="evidence" value="ECO:0007669"/>
    <property type="project" value="UniProtKB-KW"/>
</dbReference>
<feature type="compositionally biased region" description="Basic and acidic residues" evidence="5">
    <location>
        <begin position="1"/>
        <end position="14"/>
    </location>
</feature>
<keyword evidence="8" id="KW-1185">Reference proteome</keyword>
<dbReference type="Pfam" id="PF15288">
    <property type="entry name" value="zf-CCHC_6"/>
    <property type="match status" value="1"/>
</dbReference>
<evidence type="ECO:0000256" key="3">
    <source>
        <dbReference type="ARBA" id="ARBA00022833"/>
    </source>
</evidence>
<evidence type="ECO:0000256" key="1">
    <source>
        <dbReference type="ARBA" id="ARBA00022723"/>
    </source>
</evidence>
<dbReference type="InterPro" id="IPR018289">
    <property type="entry name" value="MULE_transposase_dom"/>
</dbReference>
<keyword evidence="2 4" id="KW-0863">Zinc-finger</keyword>
<name>A0AAV2F876_9ROSI</name>
<evidence type="ECO:0000313" key="8">
    <source>
        <dbReference type="Proteomes" id="UP001497516"/>
    </source>
</evidence>
<dbReference type="InterPro" id="IPR004330">
    <property type="entry name" value="FAR1_DNA_bnd_dom"/>
</dbReference>
<dbReference type="Proteomes" id="UP001497516">
    <property type="component" value="Chromosome 6"/>
</dbReference>
<feature type="region of interest" description="Disordered" evidence="5">
    <location>
        <begin position="687"/>
        <end position="734"/>
    </location>
</feature>
<feature type="compositionally biased region" description="Polar residues" evidence="5">
    <location>
        <begin position="749"/>
        <end position="764"/>
    </location>
</feature>
<dbReference type="InterPro" id="IPR036875">
    <property type="entry name" value="Znf_CCHC_sf"/>
</dbReference>
<feature type="compositionally biased region" description="Acidic residues" evidence="5">
    <location>
        <begin position="773"/>
        <end position="821"/>
    </location>
</feature>
<feature type="compositionally biased region" description="Basic residues" evidence="5">
    <location>
        <begin position="716"/>
        <end position="733"/>
    </location>
</feature>
<sequence length="821" mass="94232">MEKGVEVEHGRVNEEGEGTAQSVANENGEEEETEQSIYVDDVDEEETEQSIHVEEEEWENLSKLKATDVYKMTFGSLQDGEAFYRRFSRVIGFATRKSNTRCDKNKEIVSRKWVCSGAGFRINKTTDIKIEPRVVTRFGCEAYMLITLKKKKKDMRWHVTRFRNGHNHQLAPYHQVHHLRSHRELSKADASLVSSLKSGGLRPCQIMNVVSNAAGGYANVGYTRQDVYNYIDRCQKENISNGDATAALSYLSCKSYNDNGFLMKFKVGDDSRLEKLFWADSISRLDFGCFGDVLSFDTTYKKNAYNMPLVIFSGINHHNNTCVLACALLNNENEESYNWVLEAFVEAMGKKPNVVVTDGDKAMANAVSKVFPDATHRLCSWHLFGNAKDHVKDKNFLFSFKKCMFADCGIEEFEERWRSLITKFSVEDNTWIGNTYEKRREWATAYLRDKFFANVRTTSRCEGLNSFIKKYVSCQHNLLEFVNDFDRALRHFKENEVKADFKSNYGTPELRNTCLRSLEISGASVYSREAFFTFREQLEASNGCIMTRSFERSSHRVYEMTMYEDSEVVIEVTYQPTTSEMECSCYKFRSTGMLCAHMIYVLREQRVKELLSELVLPRWRKDPKGTMEKLQRNDTPSEEEERIWRSGIIQYHNLQLTSLAAESPSMFKVARAEISALCAKLKGMSTLSKGASSEPAEDDHGDASERYKDVKDPIKTRFKGGRLTKNKKGKVNKSRQCGHCGAFGHYASTCKNPPKNWTNSSSEQVRNKRTEKVEEEDELENEVEEDQDDEEEEVDADDSQYDDEDGDDDEEEEDGDDDGDA</sequence>
<dbReference type="Pfam" id="PF03101">
    <property type="entry name" value="FAR1"/>
    <property type="match status" value="1"/>
</dbReference>
<organism evidence="7 8">
    <name type="scientific">Linum trigynum</name>
    <dbReference type="NCBI Taxonomy" id="586398"/>
    <lineage>
        <taxon>Eukaryota</taxon>
        <taxon>Viridiplantae</taxon>
        <taxon>Streptophyta</taxon>
        <taxon>Embryophyta</taxon>
        <taxon>Tracheophyta</taxon>
        <taxon>Spermatophyta</taxon>
        <taxon>Magnoliopsida</taxon>
        <taxon>eudicotyledons</taxon>
        <taxon>Gunneridae</taxon>
        <taxon>Pentapetalae</taxon>
        <taxon>rosids</taxon>
        <taxon>fabids</taxon>
        <taxon>Malpighiales</taxon>
        <taxon>Linaceae</taxon>
        <taxon>Linum</taxon>
    </lineage>
</organism>
<dbReference type="GO" id="GO:0003676">
    <property type="term" value="F:nucleic acid binding"/>
    <property type="evidence" value="ECO:0007669"/>
    <property type="project" value="InterPro"/>
</dbReference>
<dbReference type="PANTHER" id="PTHR47718:SF15">
    <property type="entry name" value="PROTEIN FAR1-RELATED SEQUENCE 5-LIKE"/>
    <property type="match status" value="1"/>
</dbReference>
<dbReference type="InterPro" id="IPR007527">
    <property type="entry name" value="Znf_SWIM"/>
</dbReference>
<dbReference type="PROSITE" id="PS50966">
    <property type="entry name" value="ZF_SWIM"/>
    <property type="match status" value="1"/>
</dbReference>
<evidence type="ECO:0000259" key="6">
    <source>
        <dbReference type="PROSITE" id="PS50966"/>
    </source>
</evidence>
<proteinExistence type="predicted"/>
<dbReference type="SUPFAM" id="SSF57756">
    <property type="entry name" value="Retrovirus zinc finger-like domains"/>
    <property type="match status" value="1"/>
</dbReference>
<evidence type="ECO:0000256" key="2">
    <source>
        <dbReference type="ARBA" id="ARBA00022771"/>
    </source>
</evidence>
<protein>
    <recommendedName>
        <fullName evidence="6">SWIM-type domain-containing protein</fullName>
    </recommendedName>
</protein>
<dbReference type="PANTHER" id="PTHR47718">
    <property type="entry name" value="OS01G0519700 PROTEIN"/>
    <property type="match status" value="1"/>
</dbReference>
<gene>
    <name evidence="7" type="ORF">LTRI10_LOCUS34959</name>
</gene>
<evidence type="ECO:0000256" key="4">
    <source>
        <dbReference type="PROSITE-ProRule" id="PRU00325"/>
    </source>
</evidence>
<dbReference type="Pfam" id="PF10551">
    <property type="entry name" value="MULE"/>
    <property type="match status" value="1"/>
</dbReference>
<keyword evidence="1" id="KW-0479">Metal-binding</keyword>
<feature type="region of interest" description="Disordered" evidence="5">
    <location>
        <begin position="1"/>
        <end position="39"/>
    </location>
</feature>
<feature type="domain" description="SWIM-type" evidence="6">
    <location>
        <begin position="568"/>
        <end position="606"/>
    </location>
</feature>
<feature type="compositionally biased region" description="Acidic residues" evidence="5">
    <location>
        <begin position="27"/>
        <end position="39"/>
    </location>
</feature>
<dbReference type="InterPro" id="IPR041670">
    <property type="entry name" value="Znf-CCHC_6"/>
</dbReference>
<dbReference type="SMART" id="SM00575">
    <property type="entry name" value="ZnF_PMZ"/>
    <property type="match status" value="1"/>
</dbReference>
<dbReference type="InterPro" id="IPR006564">
    <property type="entry name" value="Znf_PMZ"/>
</dbReference>
<dbReference type="EMBL" id="OZ034819">
    <property type="protein sequence ID" value="CAL1394456.1"/>
    <property type="molecule type" value="Genomic_DNA"/>
</dbReference>
<feature type="region of interest" description="Disordered" evidence="5">
    <location>
        <begin position="748"/>
        <end position="821"/>
    </location>
</feature>
<dbReference type="AlphaFoldDB" id="A0AAV2F876"/>
<evidence type="ECO:0000256" key="5">
    <source>
        <dbReference type="SAM" id="MobiDB-lite"/>
    </source>
</evidence>
<accession>A0AAV2F876</accession>
<reference evidence="7 8" key="1">
    <citation type="submission" date="2024-04" db="EMBL/GenBank/DDBJ databases">
        <authorList>
            <person name="Fracassetti M."/>
        </authorList>
    </citation>
    <scope>NUCLEOTIDE SEQUENCE [LARGE SCALE GENOMIC DNA]</scope>
</reference>